<dbReference type="InterPro" id="IPR012902">
    <property type="entry name" value="N_methyl_site"/>
</dbReference>
<feature type="transmembrane region" description="Helical" evidence="1">
    <location>
        <begin position="7"/>
        <end position="29"/>
    </location>
</feature>
<evidence type="ECO:0000313" key="2">
    <source>
        <dbReference type="EMBL" id="WGZ89943.1"/>
    </source>
</evidence>
<keyword evidence="1" id="KW-0472">Membrane</keyword>
<name>A0AA95KJH2_9GAMM</name>
<dbReference type="Pfam" id="PF07963">
    <property type="entry name" value="N_methyl"/>
    <property type="match status" value="1"/>
</dbReference>
<organism evidence="2">
    <name type="scientific">Candidatus Thiocaldithrix dubininis</name>
    <dbReference type="NCBI Taxonomy" id="3080823"/>
    <lineage>
        <taxon>Bacteria</taxon>
        <taxon>Pseudomonadati</taxon>
        <taxon>Pseudomonadota</taxon>
        <taxon>Gammaproteobacteria</taxon>
        <taxon>Thiotrichales</taxon>
        <taxon>Thiotrichaceae</taxon>
        <taxon>Candidatus Thiocaldithrix</taxon>
    </lineage>
</organism>
<dbReference type="KEGG" id="tdu:QJT80_10565"/>
<protein>
    <submittedName>
        <fullName evidence="2">Prepilin-type N-terminal cleavage/methylation domain-containing protein</fullName>
    </submittedName>
</protein>
<proteinExistence type="predicted"/>
<reference evidence="2" key="2">
    <citation type="submission" date="2023-04" db="EMBL/GenBank/DDBJ databases">
        <authorList>
            <person name="Beletskiy A.V."/>
            <person name="Mardanov A.V."/>
            <person name="Ravin N.V."/>
        </authorList>
    </citation>
    <scope>NUCLEOTIDE SEQUENCE</scope>
    <source>
        <strain evidence="2">GKL-01</strain>
    </source>
</reference>
<dbReference type="Proteomes" id="UP001300672">
    <property type="component" value="Chromosome"/>
</dbReference>
<dbReference type="NCBIfam" id="TIGR02532">
    <property type="entry name" value="IV_pilin_GFxxxE"/>
    <property type="match status" value="1"/>
</dbReference>
<dbReference type="PROSITE" id="PS00409">
    <property type="entry name" value="PROKAR_NTER_METHYL"/>
    <property type="match status" value="1"/>
</dbReference>
<dbReference type="AlphaFoldDB" id="A0AA95KJH2"/>
<keyword evidence="1" id="KW-0812">Transmembrane</keyword>
<dbReference type="EMBL" id="CP124755">
    <property type="protein sequence ID" value="WGZ89943.1"/>
    <property type="molecule type" value="Genomic_DNA"/>
</dbReference>
<accession>A0AA95KJH2</accession>
<sequence>MKQTGLTLIELMISMVLGLMLLAGVSSLFQANKQTFQSNQSLSQIQESVRTTFGILSRELRQTGYTKCGNGNNVASILNSTANENLYKWRGIYGVDKNVVLAPIVTGTGVGERVADTSAILVQGLQELGYSVAKHDTTGQFILNGSTMPFQVNDILMVCDYSQASIFQVNTVSGNKLNYTKASANPGNCQLGLGLPGGCANTPFYIAYSPNSSIERLVSSIWYIGNNGRTEEGGRSLYRMRLANQGQVLTEEVVAGITGLDIDYHLKDKNSWNTAAEVTAITNGWQQVDGLKLRLSVISANSNVGGNRNDGRLQRTFTQTIALRNR</sequence>
<reference evidence="2" key="1">
    <citation type="journal article" date="2023" name="Int. J. Mol. Sci.">
        <title>Metagenomics Revealed a New Genus 'Candidatus Thiocaldithrix dubininis' gen. nov., sp. nov. and a New Species 'Candidatus Thiothrix putei' sp. nov. in the Family Thiotrichaceae, Some Members of Which Have Traits of Both Na+- and H+-Motive Energetics.</title>
        <authorList>
            <person name="Ravin N.V."/>
            <person name="Muntyan M.S."/>
            <person name="Smolyakov D.D."/>
            <person name="Rudenko T.S."/>
            <person name="Beletsky A.V."/>
            <person name="Mardanov A.V."/>
            <person name="Grabovich M.Y."/>
        </authorList>
    </citation>
    <scope>NUCLEOTIDE SEQUENCE</scope>
    <source>
        <strain evidence="2">GKL-01</strain>
    </source>
</reference>
<gene>
    <name evidence="2" type="ORF">QJT80_10565</name>
</gene>
<evidence type="ECO:0000256" key="1">
    <source>
        <dbReference type="SAM" id="Phobius"/>
    </source>
</evidence>
<keyword evidence="1" id="KW-1133">Transmembrane helix</keyword>